<dbReference type="InterPro" id="IPR036390">
    <property type="entry name" value="WH_DNA-bd_sf"/>
</dbReference>
<dbReference type="OrthoDB" id="8705920at2"/>
<evidence type="ECO:0000313" key="7">
    <source>
        <dbReference type="Proteomes" id="UP000245081"/>
    </source>
</evidence>
<dbReference type="PRINTS" id="PR00039">
    <property type="entry name" value="HTHLYSR"/>
</dbReference>
<dbReference type="Proteomes" id="UP000245081">
    <property type="component" value="Unassembled WGS sequence"/>
</dbReference>
<dbReference type="PROSITE" id="PS50931">
    <property type="entry name" value="HTH_LYSR"/>
    <property type="match status" value="1"/>
</dbReference>
<dbReference type="EMBL" id="BDOQ01000012">
    <property type="protein sequence ID" value="GBG14914.1"/>
    <property type="molecule type" value="Genomic_DNA"/>
</dbReference>
<dbReference type="InterPro" id="IPR058163">
    <property type="entry name" value="LysR-type_TF_proteobact-type"/>
</dbReference>
<evidence type="ECO:0000256" key="2">
    <source>
        <dbReference type="ARBA" id="ARBA00023015"/>
    </source>
</evidence>
<dbReference type="AlphaFoldDB" id="A0A2R5FET0"/>
<dbReference type="CDD" id="cd08472">
    <property type="entry name" value="PBP2_CrgA_like_3"/>
    <property type="match status" value="1"/>
</dbReference>
<comment type="caution">
    <text evidence="6">The sequence shown here is derived from an EMBL/GenBank/DDBJ whole genome shotgun (WGS) entry which is preliminary data.</text>
</comment>
<dbReference type="InterPro" id="IPR000847">
    <property type="entry name" value="LysR_HTH_N"/>
</dbReference>
<evidence type="ECO:0000256" key="1">
    <source>
        <dbReference type="ARBA" id="ARBA00009437"/>
    </source>
</evidence>
<evidence type="ECO:0000259" key="5">
    <source>
        <dbReference type="PROSITE" id="PS50931"/>
    </source>
</evidence>
<dbReference type="GO" id="GO:0003700">
    <property type="term" value="F:DNA-binding transcription factor activity"/>
    <property type="evidence" value="ECO:0007669"/>
    <property type="project" value="InterPro"/>
</dbReference>
<accession>A0A2R5FET0</accession>
<evidence type="ECO:0000256" key="4">
    <source>
        <dbReference type="ARBA" id="ARBA00023163"/>
    </source>
</evidence>
<dbReference type="GO" id="GO:0006351">
    <property type="term" value="P:DNA-templated transcription"/>
    <property type="evidence" value="ECO:0007669"/>
    <property type="project" value="TreeGrafter"/>
</dbReference>
<dbReference type="RefSeq" id="WP_109016094.1">
    <property type="nucleotide sequence ID" value="NZ_BDOQ01000012.1"/>
</dbReference>
<dbReference type="GO" id="GO:0043565">
    <property type="term" value="F:sequence-specific DNA binding"/>
    <property type="evidence" value="ECO:0007669"/>
    <property type="project" value="TreeGrafter"/>
</dbReference>
<dbReference type="Pfam" id="PF00126">
    <property type="entry name" value="HTH_1"/>
    <property type="match status" value="1"/>
</dbReference>
<protein>
    <submittedName>
        <fullName evidence="6">Transcriptional regulator</fullName>
    </submittedName>
</protein>
<name>A0A2R5FET0_9PROT</name>
<dbReference type="PANTHER" id="PTHR30537:SF72">
    <property type="entry name" value="LYSR FAMILY TRANSCRIPTIONAL REGULATOR"/>
    <property type="match status" value="1"/>
</dbReference>
<dbReference type="Gene3D" id="3.40.190.290">
    <property type="match status" value="1"/>
</dbReference>
<dbReference type="InterPro" id="IPR005119">
    <property type="entry name" value="LysR_subst-bd"/>
</dbReference>
<dbReference type="InterPro" id="IPR036388">
    <property type="entry name" value="WH-like_DNA-bd_sf"/>
</dbReference>
<dbReference type="SUPFAM" id="SSF46785">
    <property type="entry name" value="Winged helix' DNA-binding domain"/>
    <property type="match status" value="1"/>
</dbReference>
<dbReference type="FunFam" id="3.40.190.290:FF:000001">
    <property type="entry name" value="Transcriptional regulator, LysR family"/>
    <property type="match status" value="1"/>
</dbReference>
<evidence type="ECO:0000313" key="6">
    <source>
        <dbReference type="EMBL" id="GBG14914.1"/>
    </source>
</evidence>
<keyword evidence="4" id="KW-0804">Transcription</keyword>
<keyword evidence="7" id="KW-1185">Reference proteome</keyword>
<keyword evidence="2" id="KW-0805">Transcription regulation</keyword>
<feature type="domain" description="HTH lysR-type" evidence="5">
    <location>
        <begin position="1"/>
        <end position="59"/>
    </location>
</feature>
<sequence>METIEAIKRFVRVTELASFTQAADKLGLPKASVSNAVQQLENQLGTQLLHRTTRRVQLTPDGQLFYERSKHLLGEVDELTSLFQGDDGSITGIIRVDMSHPMARNIVIPQLPEFMNRYPNIQVELSSTDRRVDLVTEGYDCVVRTGQLSDSGLVVRRLGEMSQQNFASPGYLARYGEPCTPEQLEQHWLVHYHVNSADRFDAFEYLDDCIYRKIPMKSRIAVNNTDAYRAACVASFGIIQAPSLGAYDLIAEGKLVEILKDFQAPPIPVSLLYPHKRNLSKRVRIFMDWLSEVLNEHLL</sequence>
<proteinExistence type="inferred from homology"/>
<dbReference type="SUPFAM" id="SSF53850">
    <property type="entry name" value="Periplasmic binding protein-like II"/>
    <property type="match status" value="1"/>
</dbReference>
<evidence type="ECO:0000256" key="3">
    <source>
        <dbReference type="ARBA" id="ARBA00023125"/>
    </source>
</evidence>
<dbReference type="Pfam" id="PF03466">
    <property type="entry name" value="LysR_substrate"/>
    <property type="match status" value="1"/>
</dbReference>
<reference evidence="6 7" key="1">
    <citation type="journal article" date="2018" name="Environ. Microbiol.">
        <title>Isolation and genomic characterization of Novimethylophilus kurashikiensis gen. nov. sp. nov., a new lanthanide-dependent methylotrophic species of Methylophilaceae.</title>
        <authorList>
            <person name="Lv H."/>
            <person name="Sahin N."/>
            <person name="Tani A."/>
        </authorList>
    </citation>
    <scope>NUCLEOTIDE SEQUENCE [LARGE SCALE GENOMIC DNA]</scope>
    <source>
        <strain evidence="6 7">La2-4</strain>
    </source>
</reference>
<keyword evidence="3" id="KW-0238">DNA-binding</keyword>
<dbReference type="Gene3D" id="1.10.10.10">
    <property type="entry name" value="Winged helix-like DNA-binding domain superfamily/Winged helix DNA-binding domain"/>
    <property type="match status" value="1"/>
</dbReference>
<gene>
    <name evidence="6" type="ORF">NMK_2515</name>
</gene>
<comment type="similarity">
    <text evidence="1">Belongs to the LysR transcriptional regulatory family.</text>
</comment>
<dbReference type="FunFam" id="1.10.10.10:FF:000001">
    <property type="entry name" value="LysR family transcriptional regulator"/>
    <property type="match status" value="1"/>
</dbReference>
<dbReference type="PANTHER" id="PTHR30537">
    <property type="entry name" value="HTH-TYPE TRANSCRIPTIONAL REGULATOR"/>
    <property type="match status" value="1"/>
</dbReference>
<organism evidence="6 7">
    <name type="scientific">Novimethylophilus kurashikiensis</name>
    <dbReference type="NCBI Taxonomy" id="1825523"/>
    <lineage>
        <taxon>Bacteria</taxon>
        <taxon>Pseudomonadati</taxon>
        <taxon>Pseudomonadota</taxon>
        <taxon>Betaproteobacteria</taxon>
        <taxon>Nitrosomonadales</taxon>
        <taxon>Methylophilaceae</taxon>
        <taxon>Novimethylophilus</taxon>
    </lineage>
</organism>